<dbReference type="Proteomes" id="UP000261560">
    <property type="component" value="Unplaced"/>
</dbReference>
<proteinExistence type="predicted"/>
<dbReference type="GO" id="GO:0005737">
    <property type="term" value="C:cytoplasm"/>
    <property type="evidence" value="ECO:0007669"/>
    <property type="project" value="UniProtKB-SubCell"/>
</dbReference>
<name>A0A3B3BL23_ORYME</name>
<dbReference type="GO" id="GO:0007043">
    <property type="term" value="P:cell-cell junction assembly"/>
    <property type="evidence" value="ECO:0007669"/>
    <property type="project" value="TreeGrafter"/>
</dbReference>
<dbReference type="GO" id="GO:0007156">
    <property type="term" value="P:homophilic cell adhesion via plasma membrane adhesion molecules"/>
    <property type="evidence" value="ECO:0007669"/>
    <property type="project" value="InterPro"/>
</dbReference>
<dbReference type="InterPro" id="IPR020894">
    <property type="entry name" value="Cadherin_CS"/>
</dbReference>
<feature type="domain" description="Cadherin" evidence="14">
    <location>
        <begin position="88"/>
        <end position="167"/>
    </location>
</feature>
<dbReference type="PANTHER" id="PTHR24027:SF78">
    <property type="entry name" value="CADHERIN-LIKE PROTEIN 26"/>
    <property type="match status" value="1"/>
</dbReference>
<dbReference type="PRINTS" id="PR00205">
    <property type="entry name" value="CADHERIN"/>
</dbReference>
<reference evidence="15" key="1">
    <citation type="submission" date="2025-08" db="UniProtKB">
        <authorList>
            <consortium name="Ensembl"/>
        </authorList>
    </citation>
    <scope>IDENTIFICATION</scope>
</reference>
<dbReference type="GO" id="GO:0060027">
    <property type="term" value="P:convergent extension involved in gastrulation"/>
    <property type="evidence" value="ECO:0007669"/>
    <property type="project" value="UniProtKB-ARBA"/>
</dbReference>
<dbReference type="GO" id="GO:0008013">
    <property type="term" value="F:beta-catenin binding"/>
    <property type="evidence" value="ECO:0007669"/>
    <property type="project" value="TreeGrafter"/>
</dbReference>
<evidence type="ECO:0000256" key="5">
    <source>
        <dbReference type="ARBA" id="ARBA00022723"/>
    </source>
</evidence>
<dbReference type="GO" id="GO:0016339">
    <property type="term" value="P:calcium-dependent cell-cell adhesion via plasma membrane cell adhesion molecules"/>
    <property type="evidence" value="ECO:0007669"/>
    <property type="project" value="TreeGrafter"/>
</dbReference>
<dbReference type="PaxDb" id="30732-ENSOMEP00000006266"/>
<evidence type="ECO:0000256" key="7">
    <source>
        <dbReference type="ARBA" id="ARBA00022737"/>
    </source>
</evidence>
<evidence type="ECO:0000256" key="11">
    <source>
        <dbReference type="ARBA" id="ARBA00023180"/>
    </source>
</evidence>
<dbReference type="GeneTree" id="ENSGT00940000161589"/>
<feature type="domain" description="Cadherin" evidence="14">
    <location>
        <begin position="168"/>
        <end position="280"/>
    </location>
</feature>
<keyword evidence="11" id="KW-0325">Glycoprotein</keyword>
<keyword evidence="5" id="KW-0479">Metal-binding</keyword>
<protein>
    <submittedName>
        <fullName evidence="15">Cadherin-like protein 26</fullName>
    </submittedName>
</protein>
<evidence type="ECO:0000259" key="14">
    <source>
        <dbReference type="PROSITE" id="PS50268"/>
    </source>
</evidence>
<keyword evidence="8 12" id="KW-0106">Calcium</keyword>
<evidence type="ECO:0000256" key="8">
    <source>
        <dbReference type="ARBA" id="ARBA00022837"/>
    </source>
</evidence>
<keyword evidence="7" id="KW-0677">Repeat</keyword>
<dbReference type="Ensembl" id="ENSOMET00000006091.1">
    <property type="protein sequence ID" value="ENSOMEP00000006266.1"/>
    <property type="gene ID" value="ENSOMEG00000007324.1"/>
</dbReference>
<evidence type="ECO:0000313" key="15">
    <source>
        <dbReference type="Ensembl" id="ENSOMEP00000006266.1"/>
    </source>
</evidence>
<evidence type="ECO:0000256" key="3">
    <source>
        <dbReference type="ARBA" id="ARBA00022475"/>
    </source>
</evidence>
<dbReference type="AlphaFoldDB" id="A0A3B3BL23"/>
<evidence type="ECO:0000256" key="12">
    <source>
        <dbReference type="PROSITE-ProRule" id="PRU00043"/>
    </source>
</evidence>
<dbReference type="Pfam" id="PF00028">
    <property type="entry name" value="Cadherin"/>
    <property type="match status" value="2"/>
</dbReference>
<dbReference type="GO" id="GO:0000902">
    <property type="term" value="P:cell morphogenesis"/>
    <property type="evidence" value="ECO:0007669"/>
    <property type="project" value="TreeGrafter"/>
</dbReference>
<keyword evidence="9" id="KW-0130">Cell adhesion</keyword>
<reference evidence="15" key="2">
    <citation type="submission" date="2025-09" db="UniProtKB">
        <authorList>
            <consortium name="Ensembl"/>
        </authorList>
    </citation>
    <scope>IDENTIFICATION</scope>
</reference>
<dbReference type="FunFam" id="2.60.40.60:FF:000011">
    <property type="entry name" value="Cadherin 1"/>
    <property type="match status" value="1"/>
</dbReference>
<keyword evidence="6" id="KW-0732">Signal</keyword>
<accession>A0A3B3BL23</accession>
<dbReference type="InterPro" id="IPR002126">
    <property type="entry name" value="Cadherin-like_dom"/>
</dbReference>
<dbReference type="GO" id="GO:0045296">
    <property type="term" value="F:cadherin binding"/>
    <property type="evidence" value="ECO:0007669"/>
    <property type="project" value="TreeGrafter"/>
</dbReference>
<evidence type="ECO:0000256" key="6">
    <source>
        <dbReference type="ARBA" id="ARBA00022729"/>
    </source>
</evidence>
<dbReference type="InterPro" id="IPR039808">
    <property type="entry name" value="Cadherin"/>
</dbReference>
<feature type="domain" description="Cadherin" evidence="14">
    <location>
        <begin position="413"/>
        <end position="508"/>
    </location>
</feature>
<sequence length="705" mass="80149">MGCSSPRSFSSFVALLVHFQQWKDSMKITFLVLLVIFPALSFCSGCENARKKRDLLLRTKRRWVLSTFQIEEEMTVIYPYFLSKTYNDKSASGKFRFEISGDAVDQGYLSIDENTGAIYLHKPVDREKHPRFHVIFDVYDKETNLKIDKKLAFNVDVNDINDNPPQFINIPETVTVKENQEEGLLGVEVIAYDPDEENSLNSRFNISVIAQHPPEPKIQAKWISERMVHLTVDGCFNYEKDKKHSITLEAKDHGTPPMSSTAVIMLNVVDSNTNKYMPVFKEREYQTFAVEMETHDDILRLAVDDKDSSNTDGWHAKYFFISGNEEDIFKLETDPITNEGILSITKKKKYGKITTVNLRIGVENIEPFSKCENGKLIKQGSKLPDSVSVKILMIKTNHPPEFQKTNIDVFEKEESDPGKVLFTPEVHDPDSTSFRFVLVEDPANWVSVDEKTGEIRTTKKMDRESPFVDDDNVYKVVIAAIDDDFPPASSSCTISIHLGDINDHKPHLVNSSLIMCGHRNNKVMLYVEDLDADPYSGPFSFHLDDYEDMKQWKLDPAYGQQGGLVTLKPLPSGNFSVSLLIRDKQNNIGRNTLEVQVLVCGDRYTSYLKKICMREDAFGPIIAGLLLFLLLLLAFSWTCQYLPFKDLGEGETQTPIFYNQEGGVPVCNTEVVCLPPTSGPVYIYSTKPTVTPQKMNNNFYQRNPT</sequence>
<feature type="domain" description="Cadherin" evidence="14">
    <location>
        <begin position="298"/>
        <end position="402"/>
    </location>
</feature>
<feature type="transmembrane region" description="Helical" evidence="13">
    <location>
        <begin position="617"/>
        <end position="637"/>
    </location>
</feature>
<dbReference type="PROSITE" id="PS00232">
    <property type="entry name" value="CADHERIN_1"/>
    <property type="match status" value="2"/>
</dbReference>
<evidence type="ECO:0000256" key="2">
    <source>
        <dbReference type="ARBA" id="ARBA00004496"/>
    </source>
</evidence>
<evidence type="ECO:0000313" key="16">
    <source>
        <dbReference type="Proteomes" id="UP000261560"/>
    </source>
</evidence>
<dbReference type="Gene3D" id="2.60.40.60">
    <property type="entry name" value="Cadherins"/>
    <property type="match status" value="5"/>
</dbReference>
<keyword evidence="13" id="KW-1133">Transmembrane helix</keyword>
<dbReference type="FunFam" id="2.60.40.60:FF:000019">
    <property type="entry name" value="Cadherin 2"/>
    <property type="match status" value="1"/>
</dbReference>
<comment type="subcellular location">
    <subcellularLocation>
        <location evidence="1">Cell membrane</location>
    </subcellularLocation>
    <subcellularLocation>
        <location evidence="2">Cytoplasm</location>
    </subcellularLocation>
</comment>
<keyword evidence="16" id="KW-1185">Reference proteome</keyword>
<dbReference type="CDD" id="cd11304">
    <property type="entry name" value="Cadherin_repeat"/>
    <property type="match status" value="3"/>
</dbReference>
<keyword evidence="4" id="KW-0963">Cytoplasm</keyword>
<dbReference type="PANTHER" id="PTHR24027">
    <property type="entry name" value="CADHERIN-23"/>
    <property type="match status" value="1"/>
</dbReference>
<dbReference type="GO" id="GO:0005509">
    <property type="term" value="F:calcium ion binding"/>
    <property type="evidence" value="ECO:0007669"/>
    <property type="project" value="UniProtKB-UniRule"/>
</dbReference>
<evidence type="ECO:0000256" key="13">
    <source>
        <dbReference type="SAM" id="Phobius"/>
    </source>
</evidence>
<keyword evidence="10 13" id="KW-0472">Membrane</keyword>
<keyword evidence="3" id="KW-1003">Cell membrane</keyword>
<evidence type="ECO:0000256" key="1">
    <source>
        <dbReference type="ARBA" id="ARBA00004236"/>
    </source>
</evidence>
<dbReference type="GO" id="GO:0034332">
    <property type="term" value="P:adherens junction organization"/>
    <property type="evidence" value="ECO:0007669"/>
    <property type="project" value="TreeGrafter"/>
</dbReference>
<dbReference type="PROSITE" id="PS50268">
    <property type="entry name" value="CADHERIN_2"/>
    <property type="match status" value="4"/>
</dbReference>
<dbReference type="OMA" id="LRTKRRW"/>
<dbReference type="GO" id="GO:0044331">
    <property type="term" value="P:cell-cell adhesion mediated by cadherin"/>
    <property type="evidence" value="ECO:0007669"/>
    <property type="project" value="TreeGrafter"/>
</dbReference>
<evidence type="ECO:0000256" key="9">
    <source>
        <dbReference type="ARBA" id="ARBA00022889"/>
    </source>
</evidence>
<dbReference type="InterPro" id="IPR015919">
    <property type="entry name" value="Cadherin-like_sf"/>
</dbReference>
<dbReference type="GO" id="GO:0016477">
    <property type="term" value="P:cell migration"/>
    <property type="evidence" value="ECO:0007669"/>
    <property type="project" value="TreeGrafter"/>
</dbReference>
<dbReference type="SMART" id="SM00112">
    <property type="entry name" value="CA"/>
    <property type="match status" value="3"/>
</dbReference>
<dbReference type="STRING" id="30732.ENSOMEP00000006266"/>
<dbReference type="SUPFAM" id="SSF49313">
    <property type="entry name" value="Cadherin-like"/>
    <property type="match status" value="5"/>
</dbReference>
<evidence type="ECO:0000256" key="10">
    <source>
        <dbReference type="ARBA" id="ARBA00023136"/>
    </source>
</evidence>
<keyword evidence="13" id="KW-0812">Transmembrane</keyword>
<dbReference type="GO" id="GO:0016342">
    <property type="term" value="C:catenin complex"/>
    <property type="evidence" value="ECO:0007669"/>
    <property type="project" value="TreeGrafter"/>
</dbReference>
<dbReference type="GO" id="GO:0005912">
    <property type="term" value="C:adherens junction"/>
    <property type="evidence" value="ECO:0007669"/>
    <property type="project" value="TreeGrafter"/>
</dbReference>
<organism evidence="15 16">
    <name type="scientific">Oryzias melastigma</name>
    <name type="common">Marine medaka</name>
    <dbReference type="NCBI Taxonomy" id="30732"/>
    <lineage>
        <taxon>Eukaryota</taxon>
        <taxon>Metazoa</taxon>
        <taxon>Chordata</taxon>
        <taxon>Craniata</taxon>
        <taxon>Vertebrata</taxon>
        <taxon>Euteleostomi</taxon>
        <taxon>Actinopterygii</taxon>
        <taxon>Neopterygii</taxon>
        <taxon>Teleostei</taxon>
        <taxon>Neoteleostei</taxon>
        <taxon>Acanthomorphata</taxon>
        <taxon>Ovalentaria</taxon>
        <taxon>Atherinomorphae</taxon>
        <taxon>Beloniformes</taxon>
        <taxon>Adrianichthyidae</taxon>
        <taxon>Oryziinae</taxon>
        <taxon>Oryzias</taxon>
    </lineage>
</organism>
<dbReference type="FunFam" id="2.60.40.60:FF:000095">
    <property type="entry name" value="Cadherin 13"/>
    <property type="match status" value="1"/>
</dbReference>
<evidence type="ECO:0000256" key="4">
    <source>
        <dbReference type="ARBA" id="ARBA00022490"/>
    </source>
</evidence>